<evidence type="ECO:0000313" key="6">
    <source>
        <dbReference type="Proteomes" id="UP000006591"/>
    </source>
</evidence>
<keyword evidence="4" id="KW-0349">Heme</keyword>
<dbReference type="InterPro" id="IPR036396">
    <property type="entry name" value="Cyt_P450_sf"/>
</dbReference>
<keyword evidence="3 4" id="KW-0408">Iron</keyword>
<dbReference type="PANTHER" id="PTHR24286:SF12">
    <property type="entry name" value="CYTOCHROME P450 FAMILY PROTEIN, EXPRESSED"/>
    <property type="match status" value="1"/>
</dbReference>
<keyword evidence="6" id="KW-1185">Reference proteome</keyword>
<dbReference type="PRINTS" id="PR00359">
    <property type="entry name" value="BP450"/>
</dbReference>
<evidence type="ECO:0000313" key="5">
    <source>
        <dbReference type="EnsemblPlants" id="ONIVA10G07870.2"/>
    </source>
</evidence>
<sequence>MKYTAKVVEETIRLANIAPMAHRVALRDVEYRGYTIPKGWKVIVWIRSLHVDPAYYDNPLSFNPDRWDVFGGGERICAGNMLARLQLTIMLHHLSCGYKWELLNPDAGVVYLPHPRPTNGAAMSFSKL</sequence>
<reference evidence="5" key="2">
    <citation type="submission" date="2018-04" db="EMBL/GenBank/DDBJ databases">
        <title>OnivRS2 (Oryza nivara Reference Sequence Version 2).</title>
        <authorList>
            <person name="Zhang J."/>
            <person name="Kudrna D."/>
            <person name="Lee S."/>
            <person name="Talag J."/>
            <person name="Rajasekar S."/>
            <person name="Welchert J."/>
            <person name="Hsing Y.-I."/>
            <person name="Wing R.A."/>
        </authorList>
    </citation>
    <scope>NUCLEOTIDE SEQUENCE [LARGE SCALE GENOMIC DNA]</scope>
</reference>
<dbReference type="PROSITE" id="PS00086">
    <property type="entry name" value="CYTOCHROME_P450"/>
    <property type="match status" value="1"/>
</dbReference>
<dbReference type="GO" id="GO:0020037">
    <property type="term" value="F:heme binding"/>
    <property type="evidence" value="ECO:0007669"/>
    <property type="project" value="InterPro"/>
</dbReference>
<name>A0A0E0IRI9_ORYNI</name>
<protein>
    <recommendedName>
        <fullName evidence="7">Cytochrome P450</fullName>
    </recommendedName>
</protein>
<dbReference type="PANTHER" id="PTHR24286">
    <property type="entry name" value="CYTOCHROME P450 26"/>
    <property type="match status" value="1"/>
</dbReference>
<keyword evidence="4" id="KW-0560">Oxidoreductase</keyword>
<dbReference type="SUPFAM" id="SSF48264">
    <property type="entry name" value="Cytochrome P450"/>
    <property type="match status" value="1"/>
</dbReference>
<organism evidence="5">
    <name type="scientific">Oryza nivara</name>
    <name type="common">Indian wild rice</name>
    <name type="synonym">Oryza sativa f. spontanea</name>
    <dbReference type="NCBI Taxonomy" id="4536"/>
    <lineage>
        <taxon>Eukaryota</taxon>
        <taxon>Viridiplantae</taxon>
        <taxon>Streptophyta</taxon>
        <taxon>Embryophyta</taxon>
        <taxon>Tracheophyta</taxon>
        <taxon>Spermatophyta</taxon>
        <taxon>Magnoliopsida</taxon>
        <taxon>Liliopsida</taxon>
        <taxon>Poales</taxon>
        <taxon>Poaceae</taxon>
        <taxon>BOP clade</taxon>
        <taxon>Oryzoideae</taxon>
        <taxon>Oryzeae</taxon>
        <taxon>Oryzinae</taxon>
        <taxon>Oryza</taxon>
    </lineage>
</organism>
<keyword evidence="4" id="KW-0503">Monooxygenase</keyword>
<evidence type="ECO:0000256" key="1">
    <source>
        <dbReference type="ARBA" id="ARBA00010617"/>
    </source>
</evidence>
<dbReference type="GO" id="GO:0004497">
    <property type="term" value="F:monooxygenase activity"/>
    <property type="evidence" value="ECO:0007669"/>
    <property type="project" value="UniProtKB-KW"/>
</dbReference>
<dbReference type="EnsemblPlants" id="ONIVA10G07870.2">
    <property type="protein sequence ID" value="ONIVA10G07870.2"/>
    <property type="gene ID" value="ONIVA10G07870"/>
</dbReference>
<dbReference type="InterPro" id="IPR001128">
    <property type="entry name" value="Cyt_P450"/>
</dbReference>
<evidence type="ECO:0000256" key="4">
    <source>
        <dbReference type="RuleBase" id="RU000461"/>
    </source>
</evidence>
<dbReference type="HOGENOM" id="CLU_001570_15_4_1"/>
<dbReference type="Gramene" id="ONIVA10G07870.2">
    <property type="protein sequence ID" value="ONIVA10G07870.2"/>
    <property type="gene ID" value="ONIVA10G07870"/>
</dbReference>
<dbReference type="GO" id="GO:0016132">
    <property type="term" value="P:brassinosteroid biosynthetic process"/>
    <property type="evidence" value="ECO:0007669"/>
    <property type="project" value="TreeGrafter"/>
</dbReference>
<evidence type="ECO:0000256" key="3">
    <source>
        <dbReference type="ARBA" id="ARBA00023004"/>
    </source>
</evidence>
<proteinExistence type="inferred from homology"/>
<dbReference type="GO" id="GO:0010268">
    <property type="term" value="P:brassinosteroid homeostasis"/>
    <property type="evidence" value="ECO:0007669"/>
    <property type="project" value="TreeGrafter"/>
</dbReference>
<dbReference type="AlphaFoldDB" id="A0A0E0IRI9"/>
<keyword evidence="2 4" id="KW-0479">Metal-binding</keyword>
<reference evidence="5" key="1">
    <citation type="submission" date="2015-04" db="UniProtKB">
        <authorList>
            <consortium name="EnsemblPlants"/>
        </authorList>
    </citation>
    <scope>IDENTIFICATION</scope>
    <source>
        <strain evidence="5">SL10</strain>
    </source>
</reference>
<dbReference type="Proteomes" id="UP000006591">
    <property type="component" value="Chromosome 10"/>
</dbReference>
<dbReference type="GO" id="GO:0005506">
    <property type="term" value="F:iron ion binding"/>
    <property type="evidence" value="ECO:0007669"/>
    <property type="project" value="InterPro"/>
</dbReference>
<dbReference type="GO" id="GO:0016125">
    <property type="term" value="P:sterol metabolic process"/>
    <property type="evidence" value="ECO:0007669"/>
    <property type="project" value="TreeGrafter"/>
</dbReference>
<comment type="similarity">
    <text evidence="1 4">Belongs to the cytochrome P450 family.</text>
</comment>
<dbReference type="InterPro" id="IPR017972">
    <property type="entry name" value="Cyt_P450_CS"/>
</dbReference>
<dbReference type="Gene3D" id="1.10.630.10">
    <property type="entry name" value="Cytochrome P450"/>
    <property type="match status" value="1"/>
</dbReference>
<dbReference type="GO" id="GO:0016705">
    <property type="term" value="F:oxidoreductase activity, acting on paired donors, with incorporation or reduction of molecular oxygen"/>
    <property type="evidence" value="ECO:0007669"/>
    <property type="project" value="InterPro"/>
</dbReference>
<evidence type="ECO:0008006" key="7">
    <source>
        <dbReference type="Google" id="ProtNLM"/>
    </source>
</evidence>
<dbReference type="Pfam" id="PF00067">
    <property type="entry name" value="p450"/>
    <property type="match status" value="1"/>
</dbReference>
<dbReference type="InterPro" id="IPR002397">
    <property type="entry name" value="Cyt_P450_B"/>
</dbReference>
<accession>A0A0E0IRI9</accession>
<evidence type="ECO:0000256" key="2">
    <source>
        <dbReference type="ARBA" id="ARBA00022723"/>
    </source>
</evidence>